<dbReference type="EMBL" id="JACGWJ010000030">
    <property type="protein sequence ID" value="KAL0301829.1"/>
    <property type="molecule type" value="Genomic_DNA"/>
</dbReference>
<organism evidence="1">
    <name type="scientific">Sesamum radiatum</name>
    <name type="common">Black benniseed</name>
    <dbReference type="NCBI Taxonomy" id="300843"/>
    <lineage>
        <taxon>Eukaryota</taxon>
        <taxon>Viridiplantae</taxon>
        <taxon>Streptophyta</taxon>
        <taxon>Embryophyta</taxon>
        <taxon>Tracheophyta</taxon>
        <taxon>Spermatophyta</taxon>
        <taxon>Magnoliopsida</taxon>
        <taxon>eudicotyledons</taxon>
        <taxon>Gunneridae</taxon>
        <taxon>Pentapetalae</taxon>
        <taxon>asterids</taxon>
        <taxon>lamiids</taxon>
        <taxon>Lamiales</taxon>
        <taxon>Pedaliaceae</taxon>
        <taxon>Sesamum</taxon>
    </lineage>
</organism>
<accession>A0AAW2K4P4</accession>
<gene>
    <name evidence="1" type="ORF">Sradi_6459700</name>
</gene>
<reference evidence="1" key="1">
    <citation type="submission" date="2020-06" db="EMBL/GenBank/DDBJ databases">
        <authorList>
            <person name="Li T."/>
            <person name="Hu X."/>
            <person name="Zhang T."/>
            <person name="Song X."/>
            <person name="Zhang H."/>
            <person name="Dai N."/>
            <person name="Sheng W."/>
            <person name="Hou X."/>
            <person name="Wei L."/>
        </authorList>
    </citation>
    <scope>NUCLEOTIDE SEQUENCE</scope>
    <source>
        <strain evidence="1">G02</strain>
        <tissue evidence="1">Leaf</tissue>
    </source>
</reference>
<reference evidence="1" key="2">
    <citation type="journal article" date="2024" name="Plant">
        <title>Genomic evolution and insights into agronomic trait innovations of Sesamum species.</title>
        <authorList>
            <person name="Miao H."/>
            <person name="Wang L."/>
            <person name="Qu L."/>
            <person name="Liu H."/>
            <person name="Sun Y."/>
            <person name="Le M."/>
            <person name="Wang Q."/>
            <person name="Wei S."/>
            <person name="Zheng Y."/>
            <person name="Lin W."/>
            <person name="Duan Y."/>
            <person name="Cao H."/>
            <person name="Xiong S."/>
            <person name="Wang X."/>
            <person name="Wei L."/>
            <person name="Li C."/>
            <person name="Ma Q."/>
            <person name="Ju M."/>
            <person name="Zhao R."/>
            <person name="Li G."/>
            <person name="Mu C."/>
            <person name="Tian Q."/>
            <person name="Mei H."/>
            <person name="Zhang T."/>
            <person name="Gao T."/>
            <person name="Zhang H."/>
        </authorList>
    </citation>
    <scope>NUCLEOTIDE SEQUENCE</scope>
    <source>
        <strain evidence="1">G02</strain>
    </source>
</reference>
<evidence type="ECO:0000313" key="1">
    <source>
        <dbReference type="EMBL" id="KAL0301829.1"/>
    </source>
</evidence>
<protein>
    <submittedName>
        <fullName evidence="1">Uncharacterized protein</fullName>
    </submittedName>
</protein>
<proteinExistence type="predicted"/>
<dbReference type="AlphaFoldDB" id="A0AAW2K4P4"/>
<comment type="caution">
    <text evidence="1">The sequence shown here is derived from an EMBL/GenBank/DDBJ whole genome shotgun (WGS) entry which is preliminary data.</text>
</comment>
<name>A0AAW2K4P4_SESRA</name>
<sequence length="137" mass="15469">MTGAFNLKSYHLLGKSGYDFSAPSRLGKLNPELTNEKIYRLTKAKHDLRKQGFRVDQPRSGIGFTPNEPVRMHMKSKNNCVLTQYIAMEKGEDGENGRPNDNHVSIFNQLDTPIPRTSVFERLGKTRKTSFSSVGHS</sequence>